<dbReference type="PANTHER" id="PTHR43420:SF12">
    <property type="entry name" value="N-ACETYLTRANSFERASE DOMAIN-CONTAINING PROTEIN"/>
    <property type="match status" value="1"/>
</dbReference>
<name>A0A2S3ZUB7_ARTGL</name>
<keyword evidence="1 4" id="KW-0808">Transferase</keyword>
<evidence type="ECO:0000259" key="3">
    <source>
        <dbReference type="PROSITE" id="PS51186"/>
    </source>
</evidence>
<dbReference type="Gene3D" id="3.40.630.30">
    <property type="match status" value="1"/>
</dbReference>
<evidence type="ECO:0000313" key="4">
    <source>
        <dbReference type="EMBL" id="POH72572.1"/>
    </source>
</evidence>
<evidence type="ECO:0000256" key="1">
    <source>
        <dbReference type="ARBA" id="ARBA00022679"/>
    </source>
</evidence>
<reference evidence="4 5" key="1">
    <citation type="submission" date="2018-01" db="EMBL/GenBank/DDBJ databases">
        <title>Arthrobacter sp. nov., from glaciers in China.</title>
        <authorList>
            <person name="Liu Q."/>
            <person name="Xin Y.-H."/>
        </authorList>
    </citation>
    <scope>NUCLEOTIDE SEQUENCE [LARGE SCALE GENOMIC DNA]</scope>
    <source>
        <strain evidence="4 5">HLT2-12-2</strain>
    </source>
</reference>
<accession>A0A2S3ZUB7</accession>
<dbReference type="SUPFAM" id="SSF55729">
    <property type="entry name" value="Acyl-CoA N-acyltransferases (Nat)"/>
    <property type="match status" value="1"/>
</dbReference>
<dbReference type="CDD" id="cd04301">
    <property type="entry name" value="NAT_SF"/>
    <property type="match status" value="1"/>
</dbReference>
<proteinExistence type="predicted"/>
<feature type="domain" description="N-acetyltransferase" evidence="3">
    <location>
        <begin position="19"/>
        <end position="165"/>
    </location>
</feature>
<comment type="caution">
    <text evidence="4">The sequence shown here is derived from an EMBL/GenBank/DDBJ whole genome shotgun (WGS) entry which is preliminary data.</text>
</comment>
<dbReference type="InterPro" id="IPR050680">
    <property type="entry name" value="YpeA/RimI_acetyltransf"/>
</dbReference>
<dbReference type="InterPro" id="IPR000182">
    <property type="entry name" value="GNAT_dom"/>
</dbReference>
<dbReference type="Proteomes" id="UP000237061">
    <property type="component" value="Unassembled WGS sequence"/>
</dbReference>
<keyword evidence="2" id="KW-0012">Acyltransferase</keyword>
<protein>
    <submittedName>
        <fullName evidence="4">GNAT family N-acetyltransferase</fullName>
    </submittedName>
</protein>
<keyword evidence="5" id="KW-1185">Reference proteome</keyword>
<evidence type="ECO:0000313" key="5">
    <source>
        <dbReference type="Proteomes" id="UP000237061"/>
    </source>
</evidence>
<evidence type="ECO:0000256" key="2">
    <source>
        <dbReference type="ARBA" id="ARBA00023315"/>
    </source>
</evidence>
<dbReference type="EMBL" id="PPXC01000013">
    <property type="protein sequence ID" value="POH72572.1"/>
    <property type="molecule type" value="Genomic_DNA"/>
</dbReference>
<dbReference type="GO" id="GO:0016747">
    <property type="term" value="F:acyltransferase activity, transferring groups other than amino-acyl groups"/>
    <property type="evidence" value="ECO:0007669"/>
    <property type="project" value="InterPro"/>
</dbReference>
<dbReference type="RefSeq" id="WP_103466794.1">
    <property type="nucleotide sequence ID" value="NZ_PPXC01000013.1"/>
</dbReference>
<dbReference type="PANTHER" id="PTHR43420">
    <property type="entry name" value="ACETYLTRANSFERASE"/>
    <property type="match status" value="1"/>
</dbReference>
<dbReference type="AlphaFoldDB" id="A0A2S3ZUB7"/>
<gene>
    <name evidence="4" type="ORF">CVS27_15630</name>
</gene>
<dbReference type="InterPro" id="IPR016181">
    <property type="entry name" value="Acyl_CoA_acyltransferase"/>
</dbReference>
<dbReference type="Pfam" id="PF00583">
    <property type="entry name" value="Acetyltransf_1"/>
    <property type="match status" value="1"/>
</dbReference>
<sequence length="168" mass="18076">MEDNEVKVREAIANDKSILALAAFEAMNWNGAARFTHEEFATNPDLSRYLKGWPRVGDFGVVAQTHDGVQIGGAWCRTFAPDDAGYGFIAEDIPELTIGVLPGHRGIGAGTALMASLITIGRSRGLRAISLSVEDGNRARALYERLGFVKVGRNGGSDTMLLQLDAQN</sequence>
<organism evidence="4 5">
    <name type="scientific">Arthrobacter glacialis</name>
    <dbReference type="NCBI Taxonomy" id="1664"/>
    <lineage>
        <taxon>Bacteria</taxon>
        <taxon>Bacillati</taxon>
        <taxon>Actinomycetota</taxon>
        <taxon>Actinomycetes</taxon>
        <taxon>Micrococcales</taxon>
        <taxon>Micrococcaceae</taxon>
        <taxon>Arthrobacter</taxon>
    </lineage>
</organism>
<dbReference type="PROSITE" id="PS51186">
    <property type="entry name" value="GNAT"/>
    <property type="match status" value="1"/>
</dbReference>